<dbReference type="Proteomes" id="UP001642487">
    <property type="component" value="Chromosome 6"/>
</dbReference>
<evidence type="ECO:0000256" key="10">
    <source>
        <dbReference type="ARBA" id="ARBA00023136"/>
    </source>
</evidence>
<evidence type="ECO:0000256" key="3">
    <source>
        <dbReference type="ARBA" id="ARBA00009295"/>
    </source>
</evidence>
<keyword evidence="5 12" id="KW-0812">Transmembrane</keyword>
<evidence type="ECO:0000256" key="5">
    <source>
        <dbReference type="ARBA" id="ARBA00022692"/>
    </source>
</evidence>
<feature type="transmembrane region" description="Helical" evidence="12">
    <location>
        <begin position="63"/>
        <end position="81"/>
    </location>
</feature>
<keyword evidence="4" id="KW-0444">Lipid biosynthesis</keyword>
<dbReference type="InterPro" id="IPR015876">
    <property type="entry name" value="Acyl-CoA_DS"/>
</dbReference>
<proteinExistence type="inferred from homology"/>
<dbReference type="PANTHER" id="PTHR11351">
    <property type="entry name" value="ACYL-COA DESATURASE"/>
    <property type="match status" value="1"/>
</dbReference>
<evidence type="ECO:0000256" key="7">
    <source>
        <dbReference type="ARBA" id="ARBA00022989"/>
    </source>
</evidence>
<accession>A0ABP0YVK2</accession>
<evidence type="ECO:0000256" key="4">
    <source>
        <dbReference type="ARBA" id="ARBA00022516"/>
    </source>
</evidence>
<evidence type="ECO:0000256" key="12">
    <source>
        <dbReference type="SAM" id="Phobius"/>
    </source>
</evidence>
<comment type="subcellular location">
    <subcellularLocation>
        <location evidence="1">Membrane</location>
        <topology evidence="1">Multi-pass membrane protein</topology>
    </subcellularLocation>
</comment>
<gene>
    <name evidence="13" type="ORF">CITCOLO1_LOCUS16807</name>
</gene>
<dbReference type="PANTHER" id="PTHR11351:SF31">
    <property type="entry name" value="DESATURASE 1, ISOFORM A-RELATED"/>
    <property type="match status" value="1"/>
</dbReference>
<evidence type="ECO:0000256" key="1">
    <source>
        <dbReference type="ARBA" id="ARBA00004141"/>
    </source>
</evidence>
<evidence type="ECO:0000256" key="11">
    <source>
        <dbReference type="ARBA" id="ARBA00023160"/>
    </source>
</evidence>
<comment type="similarity">
    <text evidence="3">Belongs to the fatty acid desaturase type 1 family.</text>
</comment>
<keyword evidence="7 12" id="KW-1133">Transmembrane helix</keyword>
<protein>
    <submittedName>
        <fullName evidence="13">Uncharacterized protein</fullName>
    </submittedName>
</protein>
<keyword evidence="6" id="KW-0276">Fatty acid metabolism</keyword>
<reference evidence="13 14" key="1">
    <citation type="submission" date="2024-03" db="EMBL/GenBank/DDBJ databases">
        <authorList>
            <person name="Gkanogiannis A."/>
            <person name="Becerra Lopez-Lavalle L."/>
        </authorList>
    </citation>
    <scope>NUCLEOTIDE SEQUENCE [LARGE SCALE GENOMIC DNA]</scope>
</reference>
<evidence type="ECO:0000313" key="13">
    <source>
        <dbReference type="EMBL" id="CAK9324569.1"/>
    </source>
</evidence>
<keyword evidence="8" id="KW-0560">Oxidoreductase</keyword>
<comment type="pathway">
    <text evidence="2">Lipid metabolism.</text>
</comment>
<evidence type="ECO:0000313" key="14">
    <source>
        <dbReference type="Proteomes" id="UP001642487"/>
    </source>
</evidence>
<evidence type="ECO:0000256" key="6">
    <source>
        <dbReference type="ARBA" id="ARBA00022832"/>
    </source>
</evidence>
<keyword evidence="14" id="KW-1185">Reference proteome</keyword>
<dbReference type="EMBL" id="OZ021740">
    <property type="protein sequence ID" value="CAK9324569.1"/>
    <property type="molecule type" value="Genomic_DNA"/>
</dbReference>
<evidence type="ECO:0000256" key="9">
    <source>
        <dbReference type="ARBA" id="ARBA00023098"/>
    </source>
</evidence>
<keyword evidence="10 12" id="KW-0472">Membrane</keyword>
<organism evidence="13 14">
    <name type="scientific">Citrullus colocynthis</name>
    <name type="common">colocynth</name>
    <dbReference type="NCBI Taxonomy" id="252529"/>
    <lineage>
        <taxon>Eukaryota</taxon>
        <taxon>Viridiplantae</taxon>
        <taxon>Streptophyta</taxon>
        <taxon>Embryophyta</taxon>
        <taxon>Tracheophyta</taxon>
        <taxon>Spermatophyta</taxon>
        <taxon>Magnoliopsida</taxon>
        <taxon>eudicotyledons</taxon>
        <taxon>Gunneridae</taxon>
        <taxon>Pentapetalae</taxon>
        <taxon>rosids</taxon>
        <taxon>fabids</taxon>
        <taxon>Cucurbitales</taxon>
        <taxon>Cucurbitaceae</taxon>
        <taxon>Benincaseae</taxon>
        <taxon>Citrullus</taxon>
    </lineage>
</organism>
<keyword evidence="11" id="KW-0275">Fatty acid biosynthesis</keyword>
<keyword evidence="9" id="KW-0443">Lipid metabolism</keyword>
<evidence type="ECO:0000256" key="8">
    <source>
        <dbReference type="ARBA" id="ARBA00023002"/>
    </source>
</evidence>
<feature type="transmembrane region" description="Helical" evidence="12">
    <location>
        <begin position="39"/>
        <end position="57"/>
    </location>
</feature>
<name>A0ABP0YVK2_9ROSI</name>
<evidence type="ECO:0000256" key="2">
    <source>
        <dbReference type="ARBA" id="ARBA00005189"/>
    </source>
</evidence>
<sequence>MEAIRKELEDKPDMKEPFSVVKSKRAFLKRKWTTLDRRSAGGILFLHVLSLLASFHYNWEAFWVAFALYFITGVLGITLSYHRNLAHRSFKLPKWLEYTFAYLENATLLS</sequence>